<proteinExistence type="predicted"/>
<dbReference type="EMBL" id="GBXM01056779">
    <property type="protein sequence ID" value="JAH51798.1"/>
    <property type="molecule type" value="Transcribed_RNA"/>
</dbReference>
<protein>
    <submittedName>
        <fullName evidence="1">Uncharacterized protein</fullName>
    </submittedName>
</protein>
<sequence length="38" mass="4970">MKEEFRSEYKNIYRGFLFLNVSNPQVFYWRPKRMRYFK</sequence>
<evidence type="ECO:0000313" key="1">
    <source>
        <dbReference type="EMBL" id="JAH51798.1"/>
    </source>
</evidence>
<dbReference type="AlphaFoldDB" id="A0A0E9TGG6"/>
<organism evidence="1">
    <name type="scientific">Anguilla anguilla</name>
    <name type="common">European freshwater eel</name>
    <name type="synonym">Muraena anguilla</name>
    <dbReference type="NCBI Taxonomy" id="7936"/>
    <lineage>
        <taxon>Eukaryota</taxon>
        <taxon>Metazoa</taxon>
        <taxon>Chordata</taxon>
        <taxon>Craniata</taxon>
        <taxon>Vertebrata</taxon>
        <taxon>Euteleostomi</taxon>
        <taxon>Actinopterygii</taxon>
        <taxon>Neopterygii</taxon>
        <taxon>Teleostei</taxon>
        <taxon>Anguilliformes</taxon>
        <taxon>Anguillidae</taxon>
        <taxon>Anguilla</taxon>
    </lineage>
</organism>
<reference evidence="1" key="1">
    <citation type="submission" date="2014-11" db="EMBL/GenBank/DDBJ databases">
        <authorList>
            <person name="Amaro Gonzalez C."/>
        </authorList>
    </citation>
    <scope>NUCLEOTIDE SEQUENCE</scope>
</reference>
<accession>A0A0E9TGG6</accession>
<name>A0A0E9TGG6_ANGAN</name>
<reference evidence="1" key="2">
    <citation type="journal article" date="2015" name="Fish Shellfish Immunol.">
        <title>Early steps in the European eel (Anguilla anguilla)-Vibrio vulnificus interaction in the gills: Role of the RtxA13 toxin.</title>
        <authorList>
            <person name="Callol A."/>
            <person name="Pajuelo D."/>
            <person name="Ebbesson L."/>
            <person name="Teles M."/>
            <person name="MacKenzie S."/>
            <person name="Amaro C."/>
        </authorList>
    </citation>
    <scope>NUCLEOTIDE SEQUENCE</scope>
</reference>